<dbReference type="HOGENOM" id="CLU_663525_0_0_0"/>
<dbReference type="eggNOG" id="COG0457">
    <property type="taxonomic scope" value="Bacteria"/>
</dbReference>
<dbReference type="InterPro" id="IPR011990">
    <property type="entry name" value="TPR-like_helical_dom_sf"/>
</dbReference>
<name>E8X105_GRATM</name>
<dbReference type="AlphaFoldDB" id="E8X105"/>
<dbReference type="KEGG" id="acm:AciX9_0803"/>
<dbReference type="RefSeq" id="WP_013579196.1">
    <property type="nucleotide sequence ID" value="NC_015064.1"/>
</dbReference>
<proteinExistence type="predicted"/>
<evidence type="ECO:0000256" key="1">
    <source>
        <dbReference type="PROSITE-ProRule" id="PRU00339"/>
    </source>
</evidence>
<dbReference type="PaxDb" id="1198114-AciX9_0803"/>
<dbReference type="InterPro" id="IPR019734">
    <property type="entry name" value="TPR_rpt"/>
</dbReference>
<dbReference type="InterPro" id="IPR012668">
    <property type="entry name" value="CHP02466"/>
</dbReference>
<organism evidence="3">
    <name type="scientific">Granulicella tundricola (strain ATCC BAA-1859 / DSM 23138 / MP5ACTX9)</name>
    <dbReference type="NCBI Taxonomy" id="1198114"/>
    <lineage>
        <taxon>Bacteria</taxon>
        <taxon>Pseudomonadati</taxon>
        <taxon>Acidobacteriota</taxon>
        <taxon>Terriglobia</taxon>
        <taxon>Terriglobales</taxon>
        <taxon>Acidobacteriaceae</taxon>
        <taxon>Granulicella</taxon>
    </lineage>
</organism>
<dbReference type="SUPFAM" id="SSF48452">
    <property type="entry name" value="TPR-like"/>
    <property type="match status" value="1"/>
</dbReference>
<dbReference type="Gene3D" id="1.25.40.10">
    <property type="entry name" value="Tetratricopeptide repeat domain"/>
    <property type="match status" value="1"/>
</dbReference>
<evidence type="ECO:0000313" key="2">
    <source>
        <dbReference type="EMBL" id="ADW67871.1"/>
    </source>
</evidence>
<dbReference type="OrthoDB" id="440203at2"/>
<sequence>MSTQPSIAAPGIEPETRLSLEIPMLKMLTSKEELSLALTAYTRAPESHELRHRLAAQLLAADRFDEVIALLEERKDLSSRTLNLLSSALLARETHLDDERALVIAEHAVQLSQDQKERALTVTELAKVVTRLGDLQRAEELLQQALNLQPSEKDAYKRLFQLKLQRSREEALVFAQDTIAAGVCHSRVLGSAPLALALLGRIDEARAAEGSHQFAASFDPEPPPGWDSLKQFNDALTAEALNHPDARFNRYGVASAQTWRLDEPALQRTKCFQQLQKLIQRETERYARTLPDTGHPWLQAMPQSAVLRNWTVIVEGDGYETWHVHQNGWMSGVYYIHVQDHIAQGSGNGGCIAFGLPDAVVGADAAAAFGETLVRPHSGLMMLFPSHIFHRTYPHHGSGRRICYAFDIIPSREL</sequence>
<dbReference type="EMBL" id="CP002480">
    <property type="protein sequence ID" value="ADW67871.1"/>
    <property type="molecule type" value="Genomic_DNA"/>
</dbReference>
<dbReference type="Pfam" id="PF13759">
    <property type="entry name" value="2OG-FeII_Oxy_5"/>
    <property type="match status" value="1"/>
</dbReference>
<reference evidence="3" key="1">
    <citation type="submission" date="2011-01" db="EMBL/GenBank/DDBJ databases">
        <title>Complete sequence of chromosome of Acidobacterium sp. MP5ACTX9.</title>
        <authorList>
            <consortium name="US DOE Joint Genome Institute"/>
            <person name="Lucas S."/>
            <person name="Copeland A."/>
            <person name="Lapidus A."/>
            <person name="Cheng J.-F."/>
            <person name="Goodwin L."/>
            <person name="Pitluck S."/>
            <person name="Teshima H."/>
            <person name="Detter J.C."/>
            <person name="Han C."/>
            <person name="Tapia R."/>
            <person name="Land M."/>
            <person name="Hauser L."/>
            <person name="Kyrpides N."/>
            <person name="Ivanova N."/>
            <person name="Ovchinnikova G."/>
            <person name="Pagani I."/>
            <person name="Rawat S.R."/>
            <person name="Mannisto M."/>
            <person name="Haggblom M.M."/>
            <person name="Woyke T."/>
        </authorList>
    </citation>
    <scope>NUCLEOTIDE SEQUENCE [LARGE SCALE GENOMIC DNA]</scope>
    <source>
        <strain evidence="3">MP5ACTX9</strain>
    </source>
</reference>
<feature type="repeat" description="TPR" evidence="1">
    <location>
        <begin position="119"/>
        <end position="152"/>
    </location>
</feature>
<dbReference type="Gene3D" id="2.60.120.620">
    <property type="entry name" value="q2cbj1_9rhob like domain"/>
    <property type="match status" value="1"/>
</dbReference>
<keyword evidence="3" id="KW-1185">Reference proteome</keyword>
<accession>E8X105</accession>
<evidence type="ECO:0000313" key="3">
    <source>
        <dbReference type="Proteomes" id="UP000000343"/>
    </source>
</evidence>
<dbReference type="PROSITE" id="PS50005">
    <property type="entry name" value="TPR"/>
    <property type="match status" value="1"/>
</dbReference>
<dbReference type="STRING" id="1198114.AciX9_0803"/>
<keyword evidence="1" id="KW-0802">TPR repeat</keyword>
<gene>
    <name evidence="2" type="ordered locus">AciX9_0803</name>
</gene>
<protein>
    <submittedName>
        <fullName evidence="2">Uncharacterized protein</fullName>
    </submittedName>
</protein>
<dbReference type="Proteomes" id="UP000000343">
    <property type="component" value="Chromosome"/>
</dbReference>